<gene>
    <name evidence="1" type="ORF">L3Q82_016270</name>
</gene>
<organism evidence="1 2">
    <name type="scientific">Scortum barcoo</name>
    <name type="common">barcoo grunter</name>
    <dbReference type="NCBI Taxonomy" id="214431"/>
    <lineage>
        <taxon>Eukaryota</taxon>
        <taxon>Metazoa</taxon>
        <taxon>Chordata</taxon>
        <taxon>Craniata</taxon>
        <taxon>Vertebrata</taxon>
        <taxon>Euteleostomi</taxon>
        <taxon>Actinopterygii</taxon>
        <taxon>Neopterygii</taxon>
        <taxon>Teleostei</taxon>
        <taxon>Neoteleostei</taxon>
        <taxon>Acanthomorphata</taxon>
        <taxon>Eupercaria</taxon>
        <taxon>Centrarchiformes</taxon>
        <taxon>Terapontoidei</taxon>
        <taxon>Terapontidae</taxon>
        <taxon>Scortum</taxon>
    </lineage>
</organism>
<accession>A0ACB8VQM4</accession>
<protein>
    <submittedName>
        <fullName evidence="1">Uncharacterized protein</fullName>
    </submittedName>
</protein>
<keyword evidence="2" id="KW-1185">Reference proteome</keyword>
<evidence type="ECO:0000313" key="2">
    <source>
        <dbReference type="Proteomes" id="UP000831701"/>
    </source>
</evidence>
<comment type="caution">
    <text evidence="1">The sequence shown here is derived from an EMBL/GenBank/DDBJ whole genome shotgun (WGS) entry which is preliminary data.</text>
</comment>
<dbReference type="Proteomes" id="UP000831701">
    <property type="component" value="Chromosome 19"/>
</dbReference>
<reference evidence="1" key="1">
    <citation type="submission" date="2022-04" db="EMBL/GenBank/DDBJ databases">
        <title>Jade perch genome.</title>
        <authorList>
            <person name="Chao B."/>
        </authorList>
    </citation>
    <scope>NUCLEOTIDE SEQUENCE</scope>
    <source>
        <strain evidence="1">CB-2022</strain>
    </source>
</reference>
<evidence type="ECO:0000313" key="1">
    <source>
        <dbReference type="EMBL" id="KAI3357888.1"/>
    </source>
</evidence>
<dbReference type="EMBL" id="CM041549">
    <property type="protein sequence ID" value="KAI3357888.1"/>
    <property type="molecule type" value="Genomic_DNA"/>
</dbReference>
<name>A0ACB8VQM4_9TELE</name>
<sequence>MTANSRCSAAEPPGLETQRREIESLQRESELRAADSWYVVERRWYEQWKEFVETGDQNSSSFPGQIDNTELFEDLDSYHLKERLVENEDFMLVPAEAWHKLLAWYGMVDGQPPLERKVVDLPSTLKVEVYPVEIFLCLHSNMENIIKAQFSRTDNIQSIQRAMCDAFEVPPGSECRLWMKSSDSSCERLRNVHMSVLDACLSSGMTVIMETRNADGTWPSSRPQIMRNSVEEQDSYRGQPGVCGLTNLGNTCFMNSALQCLSNTPPLTEYFLQSSYLEELNFTNPLGMKGEIAEAYADVIKQMWSGRHYSVVPRVFKTKVGHFASQFLGYQQHDSQELLSFLLDGLHEDLNRVKNKEYIELRDADGRPDQEVAEEAWRNHRRRNDSVIVDTFHGLFKSTLICPECRKVSVTFDPFCYLSVPLPVSKERVMEVFFVSLDPYAKPAQVMNHRVVVPKAGKVSDLCSALSEMTNVPPTQMVVADVFNHRFYKIYNSDESLSCILDRDDIFVYELSVLVEQQEEQVLLALYLRERSHYRDYGSGSSSCGTPRCSDTRCCSTCRMEQLQPGGALQSVSAEAGCVRASRRYVRPPDPSEELEEEEEDDDEEELYKTQTNGISDDEDQDDVEKAGPSQTEPCSGDASSNCQSDAPAEPLPDVNHSQPSLDHGDTETNNESQNQTEPPSSADASDSTDNTGPPSGGADAPQPCDTTEEEKEEDKQEEACSPSPPANEPAKRRATRRRRKSLFTIQAVNSNGTTERGAGEGGSAVSFSSQPYVAIDWDPDMKKRFYNENEAEKYVKHLSMEVPQQQTTVQLQECIELFTTVETLEEENPCKERVMEVFFVSLDPYAKPAQHRVVVPKAGKVSDLCSALSEMTNVPPTQMVVADVFNHRFYKIYNSDESLSCILDRDDIFVYELSVLVEQQEEQVLLALYLRERSHYRDYGSGSSSCGTTLFGHPLLLNCASRRYVRPPDPSEELEEEEEDDDEEELYKTQTNGISDDEDQDDVEKAGPSQTEPCSGDASSNCQSDAPAEPLPDVNHSQPSLDHGDTETNNESQNQTEPPSSADASDSTDNTGPPSGGADAPQPCDTTEEEKEEDKQEEACSPSPPANEPAKRRATRRRRKSLFTIQAVNSNGTTERGAGEGGSAVSFSSQPYVAIDWDPDMKKRFYNENEAEKYVKHLSMEVPQQQTTVQLQECIELFTTVETLEEENPWYCPVCKKHQLATKKLDLWSLPEVLIIHLKRFSYTKFTREKLDSIVDFPLRDLDFSGCLLRKNLSNGEPPSRYDLIAVSNHYGGLRDGHYTSYARNKDNGQWYYFDDSKVTYAKEDQIVTNAAYVLFYHRQDKIRKPTLPANDITSCKDDDAEPGAASYVTMETD</sequence>
<proteinExistence type="predicted"/>